<evidence type="ECO:0000313" key="1">
    <source>
        <dbReference type="EMBL" id="KAF5207547.1"/>
    </source>
</evidence>
<dbReference type="OrthoDB" id="1998152at2759"/>
<dbReference type="EMBL" id="JABWDY010001270">
    <property type="protein sequence ID" value="KAF5207547.1"/>
    <property type="molecule type" value="Genomic_DNA"/>
</dbReference>
<protein>
    <submittedName>
        <fullName evidence="1">Uncharacterized protein</fullName>
    </submittedName>
</protein>
<dbReference type="Gene3D" id="3.80.10.10">
    <property type="entry name" value="Ribonuclease Inhibitor"/>
    <property type="match status" value="1"/>
</dbReference>
<name>A0A7J6XEV9_THATH</name>
<keyword evidence="2" id="KW-1185">Reference proteome</keyword>
<reference evidence="1 2" key="1">
    <citation type="submission" date="2020-06" db="EMBL/GenBank/DDBJ databases">
        <title>Transcriptomic and genomic resources for Thalictrum thalictroides and T. hernandezii: Facilitating candidate gene discovery in an emerging model plant lineage.</title>
        <authorList>
            <person name="Arias T."/>
            <person name="Riano-Pachon D.M."/>
            <person name="Di Stilio V.S."/>
        </authorList>
    </citation>
    <scope>NUCLEOTIDE SEQUENCE [LARGE SCALE GENOMIC DNA]</scope>
    <source>
        <strain evidence="2">cv. WT478/WT964</strain>
        <tissue evidence="1">Leaves</tissue>
    </source>
</reference>
<sequence length="288" mass="32412">MRNDRNGDDVEDNGEFLTPPTTAFVLFPVLTSLELRRMREWEEEMIPELIVDSTSSIAKMPHLSKLVIADCPKLKSLPSYLFSHALRVLTIKNCPKQTGKQPSLPPLLEKLTLVGDVGLNLIHSIVLPWKVGTFKEAENGIVLVLKEYALAVGEQYVNSFRPRVRCFCGECAGLIEEILPSHEVIVRLKGGAPRYIWKTITNWNTYTGHGFSILDYSQKSRVLVCAPLNNTCDVLMRSLRLKILGSDLFRANAAFREMVMYLTTSSLQVRTKENALLARSFILLTLSC</sequence>
<evidence type="ECO:0000313" key="2">
    <source>
        <dbReference type="Proteomes" id="UP000554482"/>
    </source>
</evidence>
<dbReference type="AlphaFoldDB" id="A0A7J6XEV9"/>
<organism evidence="1 2">
    <name type="scientific">Thalictrum thalictroides</name>
    <name type="common">Rue-anemone</name>
    <name type="synonym">Anemone thalictroides</name>
    <dbReference type="NCBI Taxonomy" id="46969"/>
    <lineage>
        <taxon>Eukaryota</taxon>
        <taxon>Viridiplantae</taxon>
        <taxon>Streptophyta</taxon>
        <taxon>Embryophyta</taxon>
        <taxon>Tracheophyta</taxon>
        <taxon>Spermatophyta</taxon>
        <taxon>Magnoliopsida</taxon>
        <taxon>Ranunculales</taxon>
        <taxon>Ranunculaceae</taxon>
        <taxon>Thalictroideae</taxon>
        <taxon>Thalictrum</taxon>
    </lineage>
</organism>
<accession>A0A7J6XEV9</accession>
<dbReference type="Proteomes" id="UP000554482">
    <property type="component" value="Unassembled WGS sequence"/>
</dbReference>
<proteinExistence type="predicted"/>
<dbReference type="SUPFAM" id="SSF52058">
    <property type="entry name" value="L domain-like"/>
    <property type="match status" value="1"/>
</dbReference>
<gene>
    <name evidence="1" type="ORF">FRX31_002858</name>
</gene>
<dbReference type="InterPro" id="IPR032675">
    <property type="entry name" value="LRR_dom_sf"/>
</dbReference>
<comment type="caution">
    <text evidence="1">The sequence shown here is derived from an EMBL/GenBank/DDBJ whole genome shotgun (WGS) entry which is preliminary data.</text>
</comment>